<dbReference type="GO" id="GO:0010457">
    <property type="term" value="P:centriole-centriole cohesion"/>
    <property type="evidence" value="ECO:0007669"/>
    <property type="project" value="TreeGrafter"/>
</dbReference>
<reference evidence="3" key="2">
    <citation type="submission" date="2025-08" db="UniProtKB">
        <authorList>
            <consortium name="Ensembl"/>
        </authorList>
    </citation>
    <scope>IDENTIFICATION</scope>
</reference>
<dbReference type="RefSeq" id="XP_029919429.1">
    <property type="nucleotide sequence ID" value="XM_030063569.1"/>
</dbReference>
<dbReference type="GeneTree" id="ENSGT00440000034932"/>
<feature type="compositionally biased region" description="Polar residues" evidence="2">
    <location>
        <begin position="583"/>
        <end position="594"/>
    </location>
</feature>
<protein>
    <submittedName>
        <fullName evidence="3">Centlein</fullName>
    </submittedName>
</protein>
<dbReference type="OrthoDB" id="10011458at2759"/>
<dbReference type="SUPFAM" id="SSF57997">
    <property type="entry name" value="Tropomyosin"/>
    <property type="match status" value="1"/>
</dbReference>
<dbReference type="CTD" id="54875"/>
<evidence type="ECO:0000313" key="4">
    <source>
        <dbReference type="Proteomes" id="UP000472263"/>
    </source>
</evidence>
<feature type="compositionally biased region" description="Basic residues" evidence="2">
    <location>
        <begin position="729"/>
        <end position="743"/>
    </location>
</feature>
<evidence type="ECO:0000256" key="1">
    <source>
        <dbReference type="SAM" id="Coils"/>
    </source>
</evidence>
<evidence type="ECO:0000313" key="3">
    <source>
        <dbReference type="Ensembl" id="ENSMMDP00005047265.1"/>
    </source>
</evidence>
<feature type="region of interest" description="Disordered" evidence="2">
    <location>
        <begin position="398"/>
        <end position="444"/>
    </location>
</feature>
<accession>A0A667ZWS5</accession>
<reference evidence="3" key="3">
    <citation type="submission" date="2025-09" db="UniProtKB">
        <authorList>
            <consortium name="Ensembl"/>
        </authorList>
    </citation>
    <scope>IDENTIFICATION</scope>
</reference>
<dbReference type="Ensembl" id="ENSMMDT00005048207.1">
    <property type="protein sequence ID" value="ENSMMDP00005047265.1"/>
    <property type="gene ID" value="ENSMMDG00005021565.1"/>
</dbReference>
<dbReference type="GO" id="GO:0005813">
    <property type="term" value="C:centrosome"/>
    <property type="evidence" value="ECO:0007669"/>
    <property type="project" value="TreeGrafter"/>
</dbReference>
<feature type="coiled-coil region" evidence="1">
    <location>
        <begin position="312"/>
        <end position="353"/>
    </location>
</feature>
<dbReference type="GeneID" id="115367687"/>
<feature type="compositionally biased region" description="Polar residues" evidence="2">
    <location>
        <begin position="404"/>
        <end position="429"/>
    </location>
</feature>
<reference evidence="3" key="1">
    <citation type="submission" date="2019-06" db="EMBL/GenBank/DDBJ databases">
        <authorList>
            <consortium name="Wellcome Sanger Institute Data Sharing"/>
        </authorList>
    </citation>
    <scope>NUCLEOTIDE SEQUENCE [LARGE SCALE GENOMIC DNA]</scope>
</reference>
<feature type="coiled-coil region" evidence="1">
    <location>
        <begin position="972"/>
        <end position="1118"/>
    </location>
</feature>
<keyword evidence="4" id="KW-1185">Reference proteome</keyword>
<dbReference type="InterPro" id="IPR038810">
    <property type="entry name" value="CNTLN"/>
</dbReference>
<feature type="region of interest" description="Disordered" evidence="2">
    <location>
        <begin position="579"/>
        <end position="598"/>
    </location>
</feature>
<dbReference type="PANTHER" id="PTHR18957:SF0">
    <property type="entry name" value="CENTLEIN"/>
    <property type="match status" value="1"/>
</dbReference>
<gene>
    <name evidence="3" type="primary">CNTLN</name>
    <name evidence="3" type="synonym">cntln</name>
</gene>
<dbReference type="FunCoup" id="A0A667ZWS5">
    <property type="interactions" value="478"/>
</dbReference>
<dbReference type="InParanoid" id="A0A667ZWS5"/>
<keyword evidence="1" id="KW-0175">Coiled coil</keyword>
<dbReference type="Proteomes" id="UP000472263">
    <property type="component" value="Chromosome 1"/>
</dbReference>
<dbReference type="PANTHER" id="PTHR18957">
    <property type="entry name" value="CENTLEIN"/>
    <property type="match status" value="1"/>
</dbReference>
<evidence type="ECO:0000256" key="2">
    <source>
        <dbReference type="SAM" id="MobiDB-lite"/>
    </source>
</evidence>
<feature type="compositionally biased region" description="Polar residues" evidence="2">
    <location>
        <begin position="749"/>
        <end position="760"/>
    </location>
</feature>
<feature type="region of interest" description="Disordered" evidence="2">
    <location>
        <begin position="729"/>
        <end position="793"/>
    </location>
</feature>
<sequence>MSSKDNTRVLVLEEQVKSLSDELMQCQADKEFVWSLWKRLQVANPDLTQAVSLVVEREKHKAETKDRKVLEILQTKDYKIQELEQKVAGQQQEINNLMHRTIAVDEERALMNKELTALHEKLVNESQELKEIKRENGRREEKERQVVRTLEEEKEGLASCCAALRTDLEEEKRQANSQQEQRDAAQARVKELEAELNSAWLEVTSLQSQSTSLAAQLSAKEKEVAAKEGHLNQLRREVAEVQTLYRQSTEHAAEQSHLIKQLEGLNVDTQRVLRNQEEAHTADTTSYQRLYKELSQCYQALVSSEANLRQSHLELSSQLAQKDQHIQQLKAQLQQQHEQLQQQQQQQQAQQTAVCAPPNRQTNFKVLPEQADAPALTPSPNSDPASTLGSDASLELEQKGLKPSSASLDSTRRQQGTPVQRSRSLSPASSEKIGHRKKGGRGVEQRIQDLEELLQLKMEENEELKRAHDKRRERLCLIQTNYRTVRDQLKEMEESNILPSERTQRAESWQLRHENSDAVWNELAYFKRLTRKLSVEKANLEEELDMLRVQAAMDRATVKELRLCLSDEHQVLLHKVAEERQVRSSTPKKPSVSSERMEQSLKKIKQLEQRMMSLEEETERIREEKEELLEANEDLTHNCRSLQASLDRLRSQEALRDEAEERHRNEIQVLEARLATSQKEATQLRHQLLKLRQELGILRAARDFYRNRAAGPVGGGGVASNISSKVKFKTTRLRGPIRPRSHRAVGPNQAITWQGRSSSPTKDEWEDMSSDSDNGEEYSDSLNSVPSGTRPHRQYTVRKFYRYALISDTEAPATESNRRQPDVPEQDDKQHEPRERGMRGEKSRRRRTLMKTQRCSSSSLQQRLESLQRHIDILQSARKDAVLSARELRQANEKITAQLNSLTEKLCSSKQLTQKLTCDLAGTEQQKKVLEMELEQWRQSTFPQQAAAPPVPVNAECSCQGKAMPASANPALQALEAEVKQLQAKLKSASAEVTRQVAANKALRGQLLEKEDKLRQLQDKASHAERDANMKRQLVEDLKTRLKFLQDTETSHRGQVEELEKKVKTLSEEATNRKAFIESLKRRLSVATTERSQYEASCAKLRDELEKKEQRVGSLQARVGASEQAMAALEQTATKQMEDLTQQSSQALDVLQRRLGQAHSQLEQLHAFITALASEILRDIQEVKQQLMKRRRWRQANAVAAKGGLSAKSMIKAKSIAASILNMSENDLADMMDTDQGTEASSEALRDQEWLQQINHILQKKIPSAGQLMEAVRVKMKERKVLTEELAALATPVSENA</sequence>
<organism evidence="3 4">
    <name type="scientific">Myripristis murdjan</name>
    <name type="common">pinecone soldierfish</name>
    <dbReference type="NCBI Taxonomy" id="586833"/>
    <lineage>
        <taxon>Eukaryota</taxon>
        <taxon>Metazoa</taxon>
        <taxon>Chordata</taxon>
        <taxon>Craniata</taxon>
        <taxon>Vertebrata</taxon>
        <taxon>Euteleostomi</taxon>
        <taxon>Actinopterygii</taxon>
        <taxon>Neopterygii</taxon>
        <taxon>Teleostei</taxon>
        <taxon>Neoteleostei</taxon>
        <taxon>Acanthomorphata</taxon>
        <taxon>Holocentriformes</taxon>
        <taxon>Holocentridae</taxon>
        <taxon>Myripristis</taxon>
    </lineage>
</organism>
<feature type="compositionally biased region" description="Acidic residues" evidence="2">
    <location>
        <begin position="764"/>
        <end position="779"/>
    </location>
</feature>
<proteinExistence type="predicted"/>
<feature type="coiled-coil region" evidence="1">
    <location>
        <begin position="73"/>
        <end position="279"/>
    </location>
</feature>
<dbReference type="GO" id="GO:0005814">
    <property type="term" value="C:centriole"/>
    <property type="evidence" value="ECO:0007669"/>
    <property type="project" value="TreeGrafter"/>
</dbReference>
<name>A0A667ZWS5_9TELE</name>
<feature type="compositionally biased region" description="Basic and acidic residues" evidence="2">
    <location>
        <begin position="816"/>
        <end position="841"/>
    </location>
</feature>
<feature type="region of interest" description="Disordered" evidence="2">
    <location>
        <begin position="808"/>
        <end position="861"/>
    </location>
</feature>